<dbReference type="AlphaFoldDB" id="A0A8D9DZE4"/>
<accession>A0A8D9DZE4</accession>
<proteinExistence type="predicted"/>
<organism evidence="2">
    <name type="scientific">Cacopsylla melanoneura</name>
    <dbReference type="NCBI Taxonomy" id="428564"/>
    <lineage>
        <taxon>Eukaryota</taxon>
        <taxon>Metazoa</taxon>
        <taxon>Ecdysozoa</taxon>
        <taxon>Arthropoda</taxon>
        <taxon>Hexapoda</taxon>
        <taxon>Insecta</taxon>
        <taxon>Pterygota</taxon>
        <taxon>Neoptera</taxon>
        <taxon>Paraneoptera</taxon>
        <taxon>Hemiptera</taxon>
        <taxon>Sternorrhyncha</taxon>
        <taxon>Psylloidea</taxon>
        <taxon>Psyllidae</taxon>
        <taxon>Psyllinae</taxon>
        <taxon>Cacopsylla</taxon>
    </lineage>
</organism>
<evidence type="ECO:0000256" key="1">
    <source>
        <dbReference type="SAM" id="Phobius"/>
    </source>
</evidence>
<name>A0A8D9DZE4_9HEMI</name>
<keyword evidence="1" id="KW-0472">Membrane</keyword>
<protein>
    <submittedName>
        <fullName evidence="2">Uncharacterized protein</fullName>
    </submittedName>
</protein>
<dbReference type="EMBL" id="HBUF01222690">
    <property type="protein sequence ID" value="CAG6670126.1"/>
    <property type="molecule type" value="Transcribed_RNA"/>
</dbReference>
<evidence type="ECO:0000313" key="2">
    <source>
        <dbReference type="EMBL" id="CAG6732930.1"/>
    </source>
</evidence>
<sequence length="114" mass="12739">MFSEYCSRLEVLLRLVTSVLLLSIDCSFPKLLRVFSFSKLDSLELFDFCLAITSEVLTFCLKCFARGTLVCLSTTLLLVRVSIWLLVLLWSDTSFLTSSKVGFCSKLGAFSALS</sequence>
<feature type="transmembrane region" description="Helical" evidence="1">
    <location>
        <begin position="68"/>
        <end position="90"/>
    </location>
</feature>
<dbReference type="EMBL" id="HBUF01388359">
    <property type="protein sequence ID" value="CAG6732930.1"/>
    <property type="molecule type" value="Transcribed_RNA"/>
</dbReference>
<keyword evidence="1" id="KW-0812">Transmembrane</keyword>
<reference evidence="2" key="1">
    <citation type="submission" date="2021-05" db="EMBL/GenBank/DDBJ databases">
        <authorList>
            <person name="Alioto T."/>
            <person name="Alioto T."/>
            <person name="Gomez Garrido J."/>
        </authorList>
    </citation>
    <scope>NUCLEOTIDE SEQUENCE</scope>
</reference>
<keyword evidence="1" id="KW-1133">Transmembrane helix</keyword>